<evidence type="ECO:0000256" key="6">
    <source>
        <dbReference type="ARBA" id="ARBA00016340"/>
    </source>
</evidence>
<dbReference type="PANTHER" id="PTHR11943">
    <property type="entry name" value="GALACTOSE-1-PHOSPHATE URIDYLYLTRANSFERASE"/>
    <property type="match status" value="1"/>
</dbReference>
<dbReference type="InterPro" id="IPR001937">
    <property type="entry name" value="GalP_UDPtransf1"/>
</dbReference>
<dbReference type="InterPro" id="IPR019779">
    <property type="entry name" value="GalP_UDPtransf1_His-AS"/>
</dbReference>
<dbReference type="GO" id="GO:0008108">
    <property type="term" value="F:UDP-glucose:hexose-1-phosphate uridylyltransferase activity"/>
    <property type="evidence" value="ECO:0007669"/>
    <property type="project" value="UniProtKB-EC"/>
</dbReference>
<evidence type="ECO:0000256" key="3">
    <source>
        <dbReference type="ARBA" id="ARBA00004947"/>
    </source>
</evidence>
<keyword evidence="11 14" id="KW-0299">Galactose metabolism</keyword>
<evidence type="ECO:0000256" key="2">
    <source>
        <dbReference type="ARBA" id="ARBA00001947"/>
    </source>
</evidence>
<keyword evidence="19" id="KW-1185">Reference proteome</keyword>
<evidence type="ECO:0000256" key="11">
    <source>
        <dbReference type="ARBA" id="ARBA00023144"/>
    </source>
</evidence>
<evidence type="ECO:0000313" key="19">
    <source>
        <dbReference type="Proteomes" id="UP001293718"/>
    </source>
</evidence>
<evidence type="ECO:0000256" key="14">
    <source>
        <dbReference type="RuleBase" id="RU000506"/>
    </source>
</evidence>
<dbReference type="EC" id="2.7.7.12" evidence="5 13"/>
<gene>
    <name evidence="18" type="ORF">SM757_27310</name>
</gene>
<evidence type="ECO:0000259" key="17">
    <source>
        <dbReference type="Pfam" id="PF02744"/>
    </source>
</evidence>
<keyword evidence="10" id="KW-0862">Zinc</keyword>
<evidence type="ECO:0000256" key="12">
    <source>
        <dbReference type="ARBA" id="ARBA00023277"/>
    </source>
</evidence>
<dbReference type="Pfam" id="PF01087">
    <property type="entry name" value="GalP_UDP_transf"/>
    <property type="match status" value="1"/>
</dbReference>
<dbReference type="RefSeq" id="WP_322467797.1">
    <property type="nucleotide sequence ID" value="NZ_JAXOJX010000064.1"/>
</dbReference>
<dbReference type="InterPro" id="IPR005850">
    <property type="entry name" value="GalP_Utransf_C"/>
</dbReference>
<dbReference type="PIRSF" id="PIRSF000808">
    <property type="entry name" value="GalT"/>
    <property type="match status" value="1"/>
</dbReference>
<keyword evidence="8 14" id="KW-0548">Nucleotidyltransferase</keyword>
<dbReference type="NCBIfam" id="TIGR00209">
    <property type="entry name" value="galT_1"/>
    <property type="match status" value="1"/>
</dbReference>
<dbReference type="PANTHER" id="PTHR11943:SF1">
    <property type="entry name" value="GALACTOSE-1-PHOSPHATE URIDYLYLTRANSFERASE"/>
    <property type="match status" value="1"/>
</dbReference>
<dbReference type="InterPro" id="IPR005849">
    <property type="entry name" value="GalP_Utransf_N"/>
</dbReference>
<keyword evidence="7 14" id="KW-0808">Transferase</keyword>
<dbReference type="EMBL" id="JAXOJX010000064">
    <property type="protein sequence ID" value="MDZ5460293.1"/>
    <property type="molecule type" value="Genomic_DNA"/>
</dbReference>
<evidence type="ECO:0000256" key="10">
    <source>
        <dbReference type="ARBA" id="ARBA00022833"/>
    </source>
</evidence>
<dbReference type="CDD" id="cd00608">
    <property type="entry name" value="GalT"/>
    <property type="match status" value="1"/>
</dbReference>
<dbReference type="Pfam" id="PF02744">
    <property type="entry name" value="GalP_UDP_tr_C"/>
    <property type="match status" value="1"/>
</dbReference>
<evidence type="ECO:0000256" key="8">
    <source>
        <dbReference type="ARBA" id="ARBA00022695"/>
    </source>
</evidence>
<comment type="cofactor">
    <cofactor evidence="2">
        <name>Zn(2+)</name>
        <dbReference type="ChEBI" id="CHEBI:29105"/>
    </cofactor>
</comment>
<reference evidence="18 19" key="1">
    <citation type="submission" date="2023-11" db="EMBL/GenBank/DDBJ databases">
        <title>Draft genome of Azohydromonas lata strain H1 (DSM1123), a polyhydroxyalkanoate producer.</title>
        <authorList>
            <person name="Traversa D."/>
            <person name="D'Addabbo P."/>
            <person name="Pazzani C."/>
            <person name="Manzari C."/>
            <person name="Chiara M."/>
            <person name="Scrascia M."/>
        </authorList>
    </citation>
    <scope>NUCLEOTIDE SEQUENCE [LARGE SCALE GENOMIC DNA]</scope>
    <source>
        <strain evidence="18 19">H1</strain>
    </source>
</reference>
<dbReference type="PROSITE" id="PS00117">
    <property type="entry name" value="GAL_P_UDP_TRANSF_I"/>
    <property type="match status" value="1"/>
</dbReference>
<evidence type="ECO:0000313" key="18">
    <source>
        <dbReference type="EMBL" id="MDZ5460293.1"/>
    </source>
</evidence>
<name>A0ABU5IN02_9BURK</name>
<accession>A0ABU5IN02</accession>
<keyword evidence="12 14" id="KW-0119">Carbohydrate metabolism</keyword>
<dbReference type="InterPro" id="IPR036265">
    <property type="entry name" value="HIT-like_sf"/>
</dbReference>
<evidence type="ECO:0000256" key="9">
    <source>
        <dbReference type="ARBA" id="ARBA00022723"/>
    </source>
</evidence>
<dbReference type="NCBIfam" id="NF008724">
    <property type="entry name" value="PRK11720.1"/>
    <property type="match status" value="1"/>
</dbReference>
<evidence type="ECO:0000256" key="13">
    <source>
        <dbReference type="NCBIfam" id="TIGR00209"/>
    </source>
</evidence>
<dbReference type="Proteomes" id="UP001293718">
    <property type="component" value="Unassembled WGS sequence"/>
</dbReference>
<feature type="region of interest" description="Disordered" evidence="15">
    <location>
        <begin position="1"/>
        <end position="24"/>
    </location>
</feature>
<comment type="caution">
    <text evidence="18">The sequence shown here is derived from an EMBL/GenBank/DDBJ whole genome shotgun (WGS) entry which is preliminary data.</text>
</comment>
<comment type="similarity">
    <text evidence="4 14">Belongs to the galactose-1-phosphate uridylyltransferase type 1 family.</text>
</comment>
<sequence>MSGADPTQPSATAAAAFDPAEHSHRRRNALTGRWVLVSPHRGKRPWQGRQEAPAVADLPAYDPGCYLCPGNLRVSGERNPDYRGTFVFTNDHAALMPAVPDVPPDAAGDALFSAQAARGTSRVLCFSPDHSRTLPQMDVPAIAGVVDAWCEQSAELGRDYAWVQVFENKGELMGCSQPHPHGQIWATDFVPDEPATEDARQREYFAEHGRPLLADVAAAEEAAGQRVVLRTEHWLAVLPFWATWPFETLVLPRFAVQRLPQLQPAQRADLALLLKRLTTRCDNLFRCPFPYSMGWHGAPFDDRDPAPWQLHAHFYPPLLRSATVRKFMVGFEMLAEAQRDLTPEQAAARLRAQSDVHYLEGEGPAP</sequence>
<dbReference type="Gene3D" id="3.30.428.10">
    <property type="entry name" value="HIT-like"/>
    <property type="match status" value="2"/>
</dbReference>
<feature type="compositionally biased region" description="Low complexity" evidence="15">
    <location>
        <begin position="1"/>
        <end position="18"/>
    </location>
</feature>
<organism evidence="18 19">
    <name type="scientific">Azohydromonas lata</name>
    <dbReference type="NCBI Taxonomy" id="45677"/>
    <lineage>
        <taxon>Bacteria</taxon>
        <taxon>Pseudomonadati</taxon>
        <taxon>Pseudomonadota</taxon>
        <taxon>Betaproteobacteria</taxon>
        <taxon>Burkholderiales</taxon>
        <taxon>Sphaerotilaceae</taxon>
        <taxon>Azohydromonas</taxon>
    </lineage>
</organism>
<evidence type="ECO:0000256" key="5">
    <source>
        <dbReference type="ARBA" id="ARBA00012384"/>
    </source>
</evidence>
<protein>
    <recommendedName>
        <fullName evidence="6 13">Galactose-1-phosphate uridylyltransferase</fullName>
        <ecNumber evidence="5 13">2.7.7.12</ecNumber>
    </recommendedName>
</protein>
<comment type="pathway">
    <text evidence="3 14">Carbohydrate metabolism; galactose metabolism.</text>
</comment>
<comment type="catalytic activity">
    <reaction evidence="1 14">
        <text>alpha-D-galactose 1-phosphate + UDP-alpha-D-glucose = alpha-D-glucose 1-phosphate + UDP-alpha-D-galactose</text>
        <dbReference type="Rhea" id="RHEA:13989"/>
        <dbReference type="ChEBI" id="CHEBI:58336"/>
        <dbReference type="ChEBI" id="CHEBI:58601"/>
        <dbReference type="ChEBI" id="CHEBI:58885"/>
        <dbReference type="ChEBI" id="CHEBI:66914"/>
        <dbReference type="EC" id="2.7.7.12"/>
    </reaction>
</comment>
<dbReference type="SUPFAM" id="SSF54197">
    <property type="entry name" value="HIT-like"/>
    <property type="match status" value="2"/>
</dbReference>
<proteinExistence type="inferred from homology"/>
<evidence type="ECO:0000256" key="4">
    <source>
        <dbReference type="ARBA" id="ARBA00010951"/>
    </source>
</evidence>
<evidence type="ECO:0000259" key="16">
    <source>
        <dbReference type="Pfam" id="PF01087"/>
    </source>
</evidence>
<feature type="domain" description="Galactose-1-phosphate uridyl transferase C-terminal" evidence="17">
    <location>
        <begin position="199"/>
        <end position="360"/>
    </location>
</feature>
<keyword evidence="9 14" id="KW-0479">Metal-binding</keyword>
<evidence type="ECO:0000256" key="1">
    <source>
        <dbReference type="ARBA" id="ARBA00001107"/>
    </source>
</evidence>
<feature type="domain" description="Galactose-1-phosphate uridyl transferase N-terminal" evidence="16">
    <location>
        <begin position="17"/>
        <end position="191"/>
    </location>
</feature>
<evidence type="ECO:0000256" key="15">
    <source>
        <dbReference type="SAM" id="MobiDB-lite"/>
    </source>
</evidence>
<evidence type="ECO:0000256" key="7">
    <source>
        <dbReference type="ARBA" id="ARBA00022679"/>
    </source>
</evidence>